<dbReference type="InterPro" id="IPR036812">
    <property type="entry name" value="NAD(P)_OxRdtase_dom_sf"/>
</dbReference>
<protein>
    <recommendedName>
        <fullName evidence="2">NADP-dependent oxidoreductase domain-containing protein</fullName>
    </recommendedName>
</protein>
<name>X1CEX0_9ZZZZ</name>
<reference evidence="1" key="1">
    <citation type="journal article" date="2014" name="Front. Microbiol.">
        <title>High frequency of phylogenetically diverse reductive dehalogenase-homologous genes in deep subseafloor sedimentary metagenomes.</title>
        <authorList>
            <person name="Kawai M."/>
            <person name="Futagami T."/>
            <person name="Toyoda A."/>
            <person name="Takaki Y."/>
            <person name="Nishi S."/>
            <person name="Hori S."/>
            <person name="Arai W."/>
            <person name="Tsubouchi T."/>
            <person name="Morono Y."/>
            <person name="Uchiyama I."/>
            <person name="Ito T."/>
            <person name="Fujiyama A."/>
            <person name="Inagaki F."/>
            <person name="Takami H."/>
        </authorList>
    </citation>
    <scope>NUCLEOTIDE SEQUENCE</scope>
    <source>
        <strain evidence="1">Expedition CK06-06</strain>
    </source>
</reference>
<sequence length="100" mass="11053">MNKKDDRCSMERGKFIKLLAAVAVSETALLAAAGFKTKAQTKPDKLIHRNEQSSMTYRKLGRTNFMSSRLVFGCGAALMGGRAVRLLDRAFEAGINHYDV</sequence>
<comment type="caution">
    <text evidence="1">The sequence shown here is derived from an EMBL/GenBank/DDBJ whole genome shotgun (WGS) entry which is preliminary data.</text>
</comment>
<accession>X1CEX0</accession>
<feature type="non-terminal residue" evidence="1">
    <location>
        <position position="100"/>
    </location>
</feature>
<evidence type="ECO:0000313" key="1">
    <source>
        <dbReference type="EMBL" id="GAG91642.1"/>
    </source>
</evidence>
<dbReference type="EMBL" id="BART01022026">
    <property type="protein sequence ID" value="GAG91642.1"/>
    <property type="molecule type" value="Genomic_DNA"/>
</dbReference>
<gene>
    <name evidence="1" type="ORF">S01H4_40451</name>
</gene>
<dbReference type="AlphaFoldDB" id="X1CEX0"/>
<dbReference type="Gene3D" id="3.20.20.100">
    <property type="entry name" value="NADP-dependent oxidoreductase domain"/>
    <property type="match status" value="1"/>
</dbReference>
<organism evidence="1">
    <name type="scientific">marine sediment metagenome</name>
    <dbReference type="NCBI Taxonomy" id="412755"/>
    <lineage>
        <taxon>unclassified sequences</taxon>
        <taxon>metagenomes</taxon>
        <taxon>ecological metagenomes</taxon>
    </lineage>
</organism>
<evidence type="ECO:0008006" key="2">
    <source>
        <dbReference type="Google" id="ProtNLM"/>
    </source>
</evidence>
<proteinExistence type="predicted"/>
<dbReference type="SUPFAM" id="SSF51430">
    <property type="entry name" value="NAD(P)-linked oxidoreductase"/>
    <property type="match status" value="1"/>
</dbReference>